<accession>A0ABV9DLU4</accession>
<comment type="caution">
    <text evidence="2">The sequence shown here is derived from an EMBL/GenBank/DDBJ whole genome shotgun (WGS) entry which is preliminary data.</text>
</comment>
<evidence type="ECO:0008006" key="4">
    <source>
        <dbReference type="Google" id="ProtNLM"/>
    </source>
</evidence>
<feature type="transmembrane region" description="Helical" evidence="1">
    <location>
        <begin position="34"/>
        <end position="52"/>
    </location>
</feature>
<evidence type="ECO:0000313" key="3">
    <source>
        <dbReference type="Proteomes" id="UP001595989"/>
    </source>
</evidence>
<keyword evidence="1" id="KW-1133">Transmembrane helix</keyword>
<dbReference type="EMBL" id="JBHSFU010000009">
    <property type="protein sequence ID" value="MFC4559622.1"/>
    <property type="molecule type" value="Genomic_DNA"/>
</dbReference>
<evidence type="ECO:0000256" key="1">
    <source>
        <dbReference type="SAM" id="Phobius"/>
    </source>
</evidence>
<reference evidence="3" key="1">
    <citation type="journal article" date="2019" name="Int. J. Syst. Evol. Microbiol.">
        <title>The Global Catalogue of Microorganisms (GCM) 10K type strain sequencing project: providing services to taxonomists for standard genome sequencing and annotation.</title>
        <authorList>
            <consortium name="The Broad Institute Genomics Platform"/>
            <consortium name="The Broad Institute Genome Sequencing Center for Infectious Disease"/>
            <person name="Wu L."/>
            <person name="Ma J."/>
        </authorList>
    </citation>
    <scope>NUCLEOTIDE SEQUENCE [LARGE SCALE GENOMIC DNA]</scope>
    <source>
        <strain evidence="3">CGMCC 4.7426</strain>
    </source>
</reference>
<name>A0ABV9DLU4_9BACI</name>
<evidence type="ECO:0000313" key="2">
    <source>
        <dbReference type="EMBL" id="MFC4559622.1"/>
    </source>
</evidence>
<keyword evidence="1" id="KW-0472">Membrane</keyword>
<protein>
    <recommendedName>
        <fullName evidence="4">Cardiolipin synthase N-terminal domain-containing protein</fullName>
    </recommendedName>
</protein>
<sequence>MGNGISLVIVFAFIVTVAELLVSYFLIKKYKRGIWQSLYISLPVIVIVWVVALTNS</sequence>
<feature type="transmembrane region" description="Helical" evidence="1">
    <location>
        <begin position="6"/>
        <end position="27"/>
    </location>
</feature>
<dbReference type="Proteomes" id="UP001595989">
    <property type="component" value="Unassembled WGS sequence"/>
</dbReference>
<organism evidence="2 3">
    <name type="scientific">Virgibacillus kekensis</name>
    <dbReference type="NCBI Taxonomy" id="202261"/>
    <lineage>
        <taxon>Bacteria</taxon>
        <taxon>Bacillati</taxon>
        <taxon>Bacillota</taxon>
        <taxon>Bacilli</taxon>
        <taxon>Bacillales</taxon>
        <taxon>Bacillaceae</taxon>
        <taxon>Virgibacillus</taxon>
    </lineage>
</organism>
<dbReference type="RefSeq" id="WP_390298140.1">
    <property type="nucleotide sequence ID" value="NZ_JBHSFU010000009.1"/>
</dbReference>
<gene>
    <name evidence="2" type="ORF">ACFO3D_15625</name>
</gene>
<proteinExistence type="predicted"/>
<keyword evidence="3" id="KW-1185">Reference proteome</keyword>
<keyword evidence="1" id="KW-0812">Transmembrane</keyword>